<comment type="caution">
    <text evidence="2">The sequence shown here is derived from an EMBL/GenBank/DDBJ whole genome shotgun (WGS) entry which is preliminary data.</text>
</comment>
<dbReference type="HOGENOM" id="CLU_052960_0_0_11"/>
<reference evidence="2 3" key="1">
    <citation type="submission" date="2009-10" db="EMBL/GenBank/DDBJ databases">
        <authorList>
            <person name="Weinstock G."/>
            <person name="Sodergren E."/>
            <person name="Clifton S."/>
            <person name="Fulton L."/>
            <person name="Fulton B."/>
            <person name="Courtney L."/>
            <person name="Fronick C."/>
            <person name="Harrison M."/>
            <person name="Strong C."/>
            <person name="Farmer C."/>
            <person name="Delahaunty K."/>
            <person name="Markovic C."/>
            <person name="Hall O."/>
            <person name="Minx P."/>
            <person name="Tomlinson C."/>
            <person name="Mitreva M."/>
            <person name="Nelson J."/>
            <person name="Hou S."/>
            <person name="Wollam A."/>
            <person name="Pepin K.H."/>
            <person name="Johnson M."/>
            <person name="Bhonagiri V."/>
            <person name="Nash W.E."/>
            <person name="Warren W."/>
            <person name="Chinwalla A."/>
            <person name="Mardis E.R."/>
            <person name="Wilson R.K."/>
        </authorList>
    </citation>
    <scope>NUCLEOTIDE SEQUENCE [LARGE SCALE GENOMIC DNA]</scope>
    <source>
        <strain evidence="2 3">F0309</strain>
    </source>
</reference>
<dbReference type="Gene3D" id="3.30.950.30">
    <property type="entry name" value="Schlafen, AAA domain"/>
    <property type="match status" value="1"/>
</dbReference>
<name>D4TWE9_9ACTO</name>
<proteinExistence type="predicted"/>
<sequence>MTIRIHMFTPIHRALGLEPGNISIILFKQAVEHSVEETSDLDWKRVAYDSRKPRWDEEAAKDIAAMANSGGGWIVFGVEEDGDKNTASKIVPISWSATDQQRILRAAYAKIGPPVVGLEFHEVPCGNEGGGSVVMMRVPDSADAPHFAKKGDDAFVAPRRNGPHTVYMSDREIERGFRERFQHADDQERLLQDRYERACEALRPEDGVFLALAAVPHEAVTGRVPTTVDLIHQYANAPIAPELVSGTRVDNWWSGGEVKKGLRQWIIRGYQSSRGYFRKFLHDDATVVGAYQLGLLVTDPRWSDRYPVGMTNHCRGNEVETAVTDFITLLRSHAKERQAHGGFRIRAGLVGIQKKPIYIHGMSLGNSLLGTEYMEPIVRFQPITMELDPLLTIDEVLPIINDLALDLINQGGVQYLQVMAEPNDQQSEPE</sequence>
<protein>
    <submittedName>
        <fullName evidence="2">Divergent AAA domain protein</fullName>
    </submittedName>
</protein>
<evidence type="ECO:0000313" key="3">
    <source>
        <dbReference type="Proteomes" id="UP000003150"/>
    </source>
</evidence>
<organism evidence="2 3">
    <name type="scientific">Schaalia odontolytica F0309</name>
    <dbReference type="NCBI Taxonomy" id="649742"/>
    <lineage>
        <taxon>Bacteria</taxon>
        <taxon>Bacillati</taxon>
        <taxon>Actinomycetota</taxon>
        <taxon>Actinomycetes</taxon>
        <taxon>Actinomycetales</taxon>
        <taxon>Actinomycetaceae</taxon>
        <taxon>Schaalia</taxon>
    </lineage>
</organism>
<dbReference type="InterPro" id="IPR007421">
    <property type="entry name" value="Schlafen_AlbA_2_dom"/>
</dbReference>
<evidence type="ECO:0000313" key="2">
    <source>
        <dbReference type="EMBL" id="EFF80623.1"/>
    </source>
</evidence>
<feature type="domain" description="Schlafen AlbA-2" evidence="1">
    <location>
        <begin position="37"/>
        <end position="152"/>
    </location>
</feature>
<dbReference type="Proteomes" id="UP000003150">
    <property type="component" value="Unassembled WGS sequence"/>
</dbReference>
<dbReference type="Pfam" id="PF04326">
    <property type="entry name" value="SLFN_AlbA_2"/>
    <property type="match status" value="1"/>
</dbReference>
<dbReference type="EMBL" id="ACYT02000012">
    <property type="protein sequence ID" value="EFF80623.1"/>
    <property type="molecule type" value="Genomic_DNA"/>
</dbReference>
<accession>D4TWE9</accession>
<gene>
    <name evidence="2" type="ORF">HMPREF0970_00258</name>
</gene>
<dbReference type="AlphaFoldDB" id="D4TWE9"/>
<dbReference type="InterPro" id="IPR038461">
    <property type="entry name" value="Schlafen_AlbA_2_dom_sf"/>
</dbReference>
<evidence type="ECO:0000259" key="1">
    <source>
        <dbReference type="Pfam" id="PF04326"/>
    </source>
</evidence>
<dbReference type="PATRIC" id="fig|649742.3.peg.71"/>